<dbReference type="GO" id="GO:0003677">
    <property type="term" value="F:DNA binding"/>
    <property type="evidence" value="ECO:0007669"/>
    <property type="project" value="InterPro"/>
</dbReference>
<organism evidence="1 2">
    <name type="scientific">Flavobacterium phage vB_FspS_laban6-1</name>
    <dbReference type="NCBI Taxonomy" id="2686250"/>
    <lineage>
        <taxon>Viruses</taxon>
        <taxon>Duplodnaviria</taxon>
        <taxon>Heunggongvirae</taxon>
        <taxon>Uroviricota</taxon>
        <taxon>Caudoviricetes</taxon>
        <taxon>Duneviridae</taxon>
        <taxon>Labanvirus</taxon>
        <taxon>Labanvirus laban</taxon>
    </lineage>
</organism>
<keyword evidence="2" id="KW-1185">Reference proteome</keyword>
<proteinExistence type="predicted"/>
<protein>
    <submittedName>
        <fullName evidence="1">HTH transcriptional regulator</fullName>
    </submittedName>
</protein>
<dbReference type="Gene3D" id="1.10.260.40">
    <property type="entry name" value="lambda repressor-like DNA-binding domains"/>
    <property type="match status" value="1"/>
</dbReference>
<evidence type="ECO:0000313" key="2">
    <source>
        <dbReference type="Proteomes" id="UP000465101"/>
    </source>
</evidence>
<dbReference type="EMBL" id="MN812211">
    <property type="protein sequence ID" value="QHB39028.1"/>
    <property type="molecule type" value="Genomic_DNA"/>
</dbReference>
<dbReference type="Proteomes" id="UP000465101">
    <property type="component" value="Segment"/>
</dbReference>
<evidence type="ECO:0000313" key="1">
    <source>
        <dbReference type="EMBL" id="QHB39028.1"/>
    </source>
</evidence>
<reference evidence="1 2" key="1">
    <citation type="journal article" date="2020" name="Viruses">
        <title>Diversity and Host Interactions Among Virulent and Temperate Baltic Sea Flavobacterium Phages.</title>
        <authorList>
            <person name="Nilsson E."/>
            <person name="Bayfield O.W."/>
            <person name="Lundin D."/>
            <person name="Antson A.A."/>
            <person name="Holmfeldt K."/>
        </authorList>
    </citation>
    <scope>NUCLEOTIDE SEQUENCE [LARGE SCALE GENOMIC DNA]</scope>
</reference>
<accession>A0A6B9LGV0</accession>
<name>A0A6B9LGV0_9CAUD</name>
<dbReference type="InterPro" id="IPR010982">
    <property type="entry name" value="Lambda_DNA-bd_dom_sf"/>
</dbReference>
<gene>
    <name evidence="1" type="ORF">laban61_gp057</name>
</gene>
<sequence length="104" mass="12459">MSFNKKVKEYFKSQGLSNRQVSEIMDGYSETMISKVLNKDDLSTAFLEKMLKYFPQLDYNYFLKDAEVLFQVNEEDTVYKKRSEDLIEEIKERINELEHIVSRK</sequence>